<keyword evidence="2" id="KW-1185">Reference proteome</keyword>
<evidence type="ECO:0000313" key="1">
    <source>
        <dbReference type="EMBL" id="TNN33112.1"/>
    </source>
</evidence>
<dbReference type="Proteomes" id="UP000314294">
    <property type="component" value="Unassembled WGS sequence"/>
</dbReference>
<proteinExistence type="predicted"/>
<comment type="caution">
    <text evidence="1">The sequence shown here is derived from an EMBL/GenBank/DDBJ whole genome shotgun (WGS) entry which is preliminary data.</text>
</comment>
<name>A0A4Z2EXZ1_9TELE</name>
<evidence type="ECO:0000313" key="2">
    <source>
        <dbReference type="Proteomes" id="UP000314294"/>
    </source>
</evidence>
<protein>
    <submittedName>
        <fullName evidence="1">Uncharacterized protein</fullName>
    </submittedName>
</protein>
<organism evidence="1 2">
    <name type="scientific">Liparis tanakae</name>
    <name type="common">Tanaka's snailfish</name>
    <dbReference type="NCBI Taxonomy" id="230148"/>
    <lineage>
        <taxon>Eukaryota</taxon>
        <taxon>Metazoa</taxon>
        <taxon>Chordata</taxon>
        <taxon>Craniata</taxon>
        <taxon>Vertebrata</taxon>
        <taxon>Euteleostomi</taxon>
        <taxon>Actinopterygii</taxon>
        <taxon>Neopterygii</taxon>
        <taxon>Teleostei</taxon>
        <taxon>Neoteleostei</taxon>
        <taxon>Acanthomorphata</taxon>
        <taxon>Eupercaria</taxon>
        <taxon>Perciformes</taxon>
        <taxon>Cottioidei</taxon>
        <taxon>Cottales</taxon>
        <taxon>Liparidae</taxon>
        <taxon>Liparis</taxon>
    </lineage>
</organism>
<sequence>MVTPVTPVTPTCMLEESFRPLNISPSSFSNPADGPASSWRGRRGFYARVLRQGSMAEFSLRVLPHGSMSWSSHRIRNNS</sequence>
<gene>
    <name evidence="1" type="ORF">EYF80_056727</name>
</gene>
<dbReference type="AlphaFoldDB" id="A0A4Z2EXZ1"/>
<reference evidence="1 2" key="1">
    <citation type="submission" date="2019-03" db="EMBL/GenBank/DDBJ databases">
        <title>First draft genome of Liparis tanakae, snailfish: a comprehensive survey of snailfish specific genes.</title>
        <authorList>
            <person name="Kim W."/>
            <person name="Song I."/>
            <person name="Jeong J.-H."/>
            <person name="Kim D."/>
            <person name="Kim S."/>
            <person name="Ryu S."/>
            <person name="Song J.Y."/>
            <person name="Lee S.K."/>
        </authorList>
    </citation>
    <scope>NUCLEOTIDE SEQUENCE [LARGE SCALE GENOMIC DNA]</scope>
    <source>
        <tissue evidence="1">Muscle</tissue>
    </source>
</reference>
<dbReference type="EMBL" id="SRLO01002354">
    <property type="protein sequence ID" value="TNN33112.1"/>
    <property type="molecule type" value="Genomic_DNA"/>
</dbReference>
<accession>A0A4Z2EXZ1</accession>